<accession>A0A6N3A836</accession>
<gene>
    <name evidence="1" type="ORF">CPLFYP93_00797</name>
</gene>
<dbReference type="Gene3D" id="3.90.1200.10">
    <property type="match status" value="1"/>
</dbReference>
<organism evidence="1">
    <name type="scientific">Clostridium paraputrificum</name>
    <dbReference type="NCBI Taxonomy" id="29363"/>
    <lineage>
        <taxon>Bacteria</taxon>
        <taxon>Bacillati</taxon>
        <taxon>Bacillota</taxon>
        <taxon>Clostridia</taxon>
        <taxon>Eubacteriales</taxon>
        <taxon>Clostridiaceae</taxon>
        <taxon>Clostridium</taxon>
    </lineage>
</organism>
<proteinExistence type="predicted"/>
<dbReference type="PANTHER" id="PTHR39179">
    <property type="entry name" value="SPORE COAT PROTEIN I"/>
    <property type="match status" value="1"/>
</dbReference>
<protein>
    <recommendedName>
        <fullName evidence="2">Spore coat protein</fullName>
    </recommendedName>
</protein>
<dbReference type="EMBL" id="CACRTV010000029">
    <property type="protein sequence ID" value="VYT86517.1"/>
    <property type="molecule type" value="Genomic_DNA"/>
</dbReference>
<dbReference type="RefSeq" id="WP_156559470.1">
    <property type="nucleotide sequence ID" value="NZ_CACRTV010000029.1"/>
</dbReference>
<evidence type="ECO:0008006" key="2">
    <source>
        <dbReference type="Google" id="ProtNLM"/>
    </source>
</evidence>
<reference evidence="1" key="1">
    <citation type="submission" date="2019-11" db="EMBL/GenBank/DDBJ databases">
        <authorList>
            <person name="Feng L."/>
        </authorList>
    </citation>
    <scope>NUCLEOTIDE SEQUENCE</scope>
    <source>
        <strain evidence="1">CParaputrificumLFYP93</strain>
    </source>
</reference>
<evidence type="ECO:0000313" key="1">
    <source>
        <dbReference type="EMBL" id="VYT86517.1"/>
    </source>
</evidence>
<dbReference type="PANTHER" id="PTHR39179:SF1">
    <property type="entry name" value="SPORE COAT PROTEIN I"/>
    <property type="match status" value="1"/>
</dbReference>
<dbReference type="AlphaFoldDB" id="A0A6N3A836"/>
<dbReference type="GO" id="GO:0042601">
    <property type="term" value="C:endospore-forming forespore"/>
    <property type="evidence" value="ECO:0007669"/>
    <property type="project" value="TreeGrafter"/>
</dbReference>
<dbReference type="InterPro" id="IPR047175">
    <property type="entry name" value="CotS-like"/>
</dbReference>
<sequence>MTSSLKRGEATFLLKEGVSIKELTLKDYLLENDIVVAEEYFRGYRGATEEDIFCQFIVIQSVHKVLAGYYCSGLTRINSSIGKRLESIKVMQKRLNKDIALRGDIKDTNCMDLFILENGEKLLNRVDKAIEDLKEIDYLGIIKRSMKKNEICLGRVDEGNLRVVEAIEVGSLKGAAYNLVEEDIYNYLKRIKRRDKNGDLDKYIDEYIRLSHLNKHSKDYISILLSIPYDSLKQWYRYKYNKKNLLPEEYLKNIKASMEYEI</sequence>
<name>A0A6N3A836_9CLOT</name>